<organism evidence="1 2">
    <name type="scientific">Alienimonas californiensis</name>
    <dbReference type="NCBI Taxonomy" id="2527989"/>
    <lineage>
        <taxon>Bacteria</taxon>
        <taxon>Pseudomonadati</taxon>
        <taxon>Planctomycetota</taxon>
        <taxon>Planctomycetia</taxon>
        <taxon>Planctomycetales</taxon>
        <taxon>Planctomycetaceae</taxon>
        <taxon>Alienimonas</taxon>
    </lineage>
</organism>
<dbReference type="Gene3D" id="1.25.40.10">
    <property type="entry name" value="Tetratricopeptide repeat domain"/>
    <property type="match status" value="1"/>
</dbReference>
<protein>
    <submittedName>
        <fullName evidence="1">ImpE protein</fullName>
    </submittedName>
</protein>
<dbReference type="SUPFAM" id="SSF144059">
    <property type="entry name" value="ImpE-like"/>
    <property type="match status" value="1"/>
</dbReference>
<dbReference type="KEGG" id="acaf:CA12_03320"/>
<dbReference type="EMBL" id="CP036265">
    <property type="protein sequence ID" value="QDT14261.1"/>
    <property type="molecule type" value="Genomic_DNA"/>
</dbReference>
<reference evidence="1 2" key="1">
    <citation type="submission" date="2019-02" db="EMBL/GenBank/DDBJ databases">
        <title>Deep-cultivation of Planctomycetes and their phenomic and genomic characterization uncovers novel biology.</title>
        <authorList>
            <person name="Wiegand S."/>
            <person name="Jogler M."/>
            <person name="Boedeker C."/>
            <person name="Pinto D."/>
            <person name="Vollmers J."/>
            <person name="Rivas-Marin E."/>
            <person name="Kohn T."/>
            <person name="Peeters S.H."/>
            <person name="Heuer A."/>
            <person name="Rast P."/>
            <person name="Oberbeckmann S."/>
            <person name="Bunk B."/>
            <person name="Jeske O."/>
            <person name="Meyerdierks A."/>
            <person name="Storesund J.E."/>
            <person name="Kallscheuer N."/>
            <person name="Luecker S."/>
            <person name="Lage O.M."/>
            <person name="Pohl T."/>
            <person name="Merkel B.J."/>
            <person name="Hornburger P."/>
            <person name="Mueller R.-W."/>
            <person name="Bruemmer F."/>
            <person name="Labrenz M."/>
            <person name="Spormann A.M."/>
            <person name="Op den Camp H."/>
            <person name="Overmann J."/>
            <person name="Amann R."/>
            <person name="Jetten M.S.M."/>
            <person name="Mascher T."/>
            <person name="Medema M.H."/>
            <person name="Devos D.P."/>
            <person name="Kaster A.-K."/>
            <person name="Ovreas L."/>
            <person name="Rohde M."/>
            <person name="Galperin M.Y."/>
            <person name="Jogler C."/>
        </authorList>
    </citation>
    <scope>NUCLEOTIDE SEQUENCE [LARGE SCALE GENOMIC DNA]</scope>
    <source>
        <strain evidence="1 2">CA12</strain>
    </source>
</reference>
<gene>
    <name evidence="1" type="ORF">CA12_03320</name>
</gene>
<name>A0A517P4H4_9PLAN</name>
<proteinExistence type="predicted"/>
<dbReference type="AlphaFoldDB" id="A0A517P4H4"/>
<dbReference type="InterPro" id="IPR009211">
    <property type="entry name" value="TagJ"/>
</dbReference>
<sequence>MTADELFREGRLDDAVAAQLAKVKAAPADDGARTFLFELSAFAGDLDRAGRQLDTLQALRSDLELAIRSYRDCLAAERERRACFTNGVAPALRDADREELRPRLDALAALCGDDPSPAAELLVPPPPRPALLTLTARGGDRPAAGEPVEVADFRDADDLLAPVLEFFEGPHYRWVPLSTLARVVFEPVTSPRSVLFRGVTLEFADGTERRGFLPGLYPNSHEAEDDAVRLGRTTEWVGFPPADDGTPGPAFGLGGRLFRCGDDGDADERPSAELAEIAFPGST</sequence>
<evidence type="ECO:0000313" key="2">
    <source>
        <dbReference type="Proteomes" id="UP000318741"/>
    </source>
</evidence>
<dbReference type="Proteomes" id="UP000318741">
    <property type="component" value="Chromosome"/>
</dbReference>
<dbReference type="RefSeq" id="WP_165700494.1">
    <property type="nucleotide sequence ID" value="NZ_CP036265.1"/>
</dbReference>
<evidence type="ECO:0000313" key="1">
    <source>
        <dbReference type="EMBL" id="QDT14261.1"/>
    </source>
</evidence>
<dbReference type="InterPro" id="IPR011990">
    <property type="entry name" value="TPR-like_helical_dom_sf"/>
</dbReference>
<dbReference type="Pfam" id="PF07024">
    <property type="entry name" value="ImpE"/>
    <property type="match status" value="1"/>
</dbReference>
<accession>A0A517P4H4</accession>
<keyword evidence="2" id="KW-1185">Reference proteome</keyword>